<evidence type="ECO:0000256" key="1">
    <source>
        <dbReference type="SAM" id="MobiDB-lite"/>
    </source>
</evidence>
<feature type="compositionally biased region" description="Basic and acidic residues" evidence="1">
    <location>
        <begin position="37"/>
        <end position="49"/>
    </location>
</feature>
<evidence type="ECO:0000313" key="3">
    <source>
        <dbReference type="Proteomes" id="UP000784294"/>
    </source>
</evidence>
<keyword evidence="3" id="KW-1185">Reference proteome</keyword>
<dbReference type="EMBL" id="CAAALY010265210">
    <property type="protein sequence ID" value="VEL40514.1"/>
    <property type="molecule type" value="Genomic_DNA"/>
</dbReference>
<reference evidence="2" key="1">
    <citation type="submission" date="2018-11" db="EMBL/GenBank/DDBJ databases">
        <authorList>
            <consortium name="Pathogen Informatics"/>
        </authorList>
    </citation>
    <scope>NUCLEOTIDE SEQUENCE</scope>
</reference>
<protein>
    <submittedName>
        <fullName evidence="2">Uncharacterized protein</fullName>
    </submittedName>
</protein>
<gene>
    <name evidence="2" type="ORF">PXEA_LOCUS33954</name>
</gene>
<proteinExistence type="predicted"/>
<feature type="region of interest" description="Disordered" evidence="1">
    <location>
        <begin position="34"/>
        <end position="94"/>
    </location>
</feature>
<evidence type="ECO:0000313" key="2">
    <source>
        <dbReference type="EMBL" id="VEL40514.1"/>
    </source>
</evidence>
<dbReference type="AlphaFoldDB" id="A0A448XMU4"/>
<name>A0A448XMU4_9PLAT</name>
<dbReference type="Proteomes" id="UP000784294">
    <property type="component" value="Unassembled WGS sequence"/>
</dbReference>
<sequence length="129" mass="14692">MLFSLCKQDFEEAMKNYPQAYGLLRKKARRVLRKDKKKAEEDKKKKAELESGVPDQETKPASCNEMANGKANLRPGLSVNDTSKGDENTGGIDYRNDLVDEEELKQWVERFGPIIEVIKDVGETPEQMN</sequence>
<organism evidence="2 3">
    <name type="scientific">Protopolystoma xenopodis</name>
    <dbReference type="NCBI Taxonomy" id="117903"/>
    <lineage>
        <taxon>Eukaryota</taxon>
        <taxon>Metazoa</taxon>
        <taxon>Spiralia</taxon>
        <taxon>Lophotrochozoa</taxon>
        <taxon>Platyhelminthes</taxon>
        <taxon>Monogenea</taxon>
        <taxon>Polyopisthocotylea</taxon>
        <taxon>Polystomatidea</taxon>
        <taxon>Polystomatidae</taxon>
        <taxon>Protopolystoma</taxon>
    </lineage>
</organism>
<comment type="caution">
    <text evidence="2">The sequence shown here is derived from an EMBL/GenBank/DDBJ whole genome shotgun (WGS) entry which is preliminary data.</text>
</comment>
<accession>A0A448XMU4</accession>